<dbReference type="AlphaFoldDB" id="A0A1Y2KW41"/>
<comment type="caution">
    <text evidence="1">The sequence shown here is derived from an EMBL/GenBank/DDBJ whole genome shotgun (WGS) entry which is preliminary data.</text>
</comment>
<organism evidence="1 2">
    <name type="scientific">Thalassospira mesophila</name>
    <dbReference type="NCBI Taxonomy" id="1293891"/>
    <lineage>
        <taxon>Bacteria</taxon>
        <taxon>Pseudomonadati</taxon>
        <taxon>Pseudomonadota</taxon>
        <taxon>Alphaproteobacteria</taxon>
        <taxon>Rhodospirillales</taxon>
        <taxon>Thalassospiraceae</taxon>
        <taxon>Thalassospira</taxon>
    </lineage>
</organism>
<reference evidence="1 2" key="1">
    <citation type="submission" date="2014-03" db="EMBL/GenBank/DDBJ databases">
        <title>The draft genome sequence of Thalassospira mesophila JCM 18969.</title>
        <authorList>
            <person name="Lai Q."/>
            <person name="Shao Z."/>
        </authorList>
    </citation>
    <scope>NUCLEOTIDE SEQUENCE [LARGE SCALE GENOMIC DNA]</scope>
    <source>
        <strain evidence="1 2">JCM 18969</strain>
    </source>
</reference>
<keyword evidence="2" id="KW-1185">Reference proteome</keyword>
<proteinExistence type="predicted"/>
<dbReference type="EMBL" id="JFKA01000012">
    <property type="protein sequence ID" value="OSQ36152.1"/>
    <property type="molecule type" value="Genomic_DNA"/>
</dbReference>
<protein>
    <submittedName>
        <fullName evidence="1">Uncharacterized protein</fullName>
    </submittedName>
</protein>
<sequence length="76" mass="8448">MVVIGAWWGNMGASARENRAFPLFLGREWIILLGEKLAILMIVTIAMKKCGSATNNDDCTDNVFMSAHKMKANRCD</sequence>
<evidence type="ECO:0000313" key="2">
    <source>
        <dbReference type="Proteomes" id="UP000193391"/>
    </source>
</evidence>
<name>A0A1Y2KW41_9PROT</name>
<gene>
    <name evidence="1" type="ORF">TMES_19025</name>
</gene>
<accession>A0A1Y2KW41</accession>
<dbReference type="Proteomes" id="UP000193391">
    <property type="component" value="Unassembled WGS sequence"/>
</dbReference>
<dbReference type="STRING" id="1293891.TMES_19025"/>
<evidence type="ECO:0000313" key="1">
    <source>
        <dbReference type="EMBL" id="OSQ36152.1"/>
    </source>
</evidence>